<protein>
    <submittedName>
        <fullName evidence="1">Uncharacterized protein</fullName>
    </submittedName>
</protein>
<name>A0A0E9X3G8_ANGAN</name>
<reference evidence="1" key="1">
    <citation type="submission" date="2014-11" db="EMBL/GenBank/DDBJ databases">
        <authorList>
            <person name="Amaro Gonzalez C."/>
        </authorList>
    </citation>
    <scope>NUCLEOTIDE SEQUENCE</scope>
</reference>
<dbReference type="EMBL" id="GBXM01012152">
    <property type="protein sequence ID" value="JAH96425.1"/>
    <property type="molecule type" value="Transcribed_RNA"/>
</dbReference>
<accession>A0A0E9X3G8</accession>
<dbReference type="AlphaFoldDB" id="A0A0E9X3G8"/>
<reference evidence="1" key="2">
    <citation type="journal article" date="2015" name="Fish Shellfish Immunol.">
        <title>Early steps in the European eel (Anguilla anguilla)-Vibrio vulnificus interaction in the gills: Role of the RtxA13 toxin.</title>
        <authorList>
            <person name="Callol A."/>
            <person name="Pajuelo D."/>
            <person name="Ebbesson L."/>
            <person name="Teles M."/>
            <person name="MacKenzie S."/>
            <person name="Amaro C."/>
        </authorList>
    </citation>
    <scope>NUCLEOTIDE SEQUENCE</scope>
</reference>
<sequence length="88" mass="10247">MSVFCFENKRIPCTGIFRSNSYYATMIGRDHCSVEFCGCLLAVCANFLLRWTEIFLIHWILLHDPWVINIQKQVMGLILETDFQGQEA</sequence>
<organism evidence="1">
    <name type="scientific">Anguilla anguilla</name>
    <name type="common">European freshwater eel</name>
    <name type="synonym">Muraena anguilla</name>
    <dbReference type="NCBI Taxonomy" id="7936"/>
    <lineage>
        <taxon>Eukaryota</taxon>
        <taxon>Metazoa</taxon>
        <taxon>Chordata</taxon>
        <taxon>Craniata</taxon>
        <taxon>Vertebrata</taxon>
        <taxon>Euteleostomi</taxon>
        <taxon>Actinopterygii</taxon>
        <taxon>Neopterygii</taxon>
        <taxon>Teleostei</taxon>
        <taxon>Anguilliformes</taxon>
        <taxon>Anguillidae</taxon>
        <taxon>Anguilla</taxon>
    </lineage>
</organism>
<proteinExistence type="predicted"/>
<evidence type="ECO:0000313" key="1">
    <source>
        <dbReference type="EMBL" id="JAH96425.1"/>
    </source>
</evidence>